<comment type="cofactor">
    <cofactor evidence="1">
        <name>pyridoxal 5'-phosphate</name>
        <dbReference type="ChEBI" id="CHEBI:597326"/>
    </cofactor>
</comment>
<dbReference type="Proteomes" id="UP000693970">
    <property type="component" value="Unassembled WGS sequence"/>
</dbReference>
<evidence type="ECO:0000256" key="1">
    <source>
        <dbReference type="ARBA" id="ARBA00001933"/>
    </source>
</evidence>
<protein>
    <submittedName>
        <fullName evidence="4">D-cysteine desulfhydrase</fullName>
    </submittedName>
</protein>
<evidence type="ECO:0000313" key="5">
    <source>
        <dbReference type="Proteomes" id="UP000693970"/>
    </source>
</evidence>
<dbReference type="PANTHER" id="PTHR43780">
    <property type="entry name" value="1-AMINOCYCLOPROPANE-1-CARBOXYLATE DEAMINASE-RELATED"/>
    <property type="match status" value="1"/>
</dbReference>
<evidence type="ECO:0000259" key="3">
    <source>
        <dbReference type="Pfam" id="PF00291"/>
    </source>
</evidence>
<organism evidence="4 5">
    <name type="scientific">Nitzschia inconspicua</name>
    <dbReference type="NCBI Taxonomy" id="303405"/>
    <lineage>
        <taxon>Eukaryota</taxon>
        <taxon>Sar</taxon>
        <taxon>Stramenopiles</taxon>
        <taxon>Ochrophyta</taxon>
        <taxon>Bacillariophyta</taxon>
        <taxon>Bacillariophyceae</taxon>
        <taxon>Bacillariophycidae</taxon>
        <taxon>Bacillariales</taxon>
        <taxon>Bacillariaceae</taxon>
        <taxon>Nitzschia</taxon>
    </lineage>
</organism>
<dbReference type="OrthoDB" id="10266364at2759"/>
<dbReference type="PANTHER" id="PTHR43780:SF2">
    <property type="entry name" value="1-AMINOCYCLOPROPANE-1-CARBOXYLATE DEAMINASE-RELATED"/>
    <property type="match status" value="1"/>
</dbReference>
<sequence length="357" mass="38227">MELSRFPRRKYTPNVTPIEPMKRLSQELGGSVNLFIKRDDQLGLTGGGNKTRKLEFAMADALLKGADTIITCGAVQSNHCRLTLSACIQENLKCILVLEERVPGSYHKDASGNNYLFQLLGAEQIVVVGLGEAPQKVQEMAAELRETQGRNVYCVPGGASNEIGALGYCACAAEIQNQIFEDTSLPRMDYLVTASGSGGTHAGLTAAMYALRSSIKVVGISTRHPEDVQTAHIHALADKTLKFATGDGTLDLPTEKVVVKDAYVGPGYSLPTEGMQEAVTLFARKEGILLDPVYTGKAAAGLIDLVRSNYFEPGSNVLFLHTGGAPSLYHYMPIDTTVAVAGATSKVANDSEEKKSD</sequence>
<comment type="caution">
    <text evidence="4">The sequence shown here is derived from an EMBL/GenBank/DDBJ whole genome shotgun (WGS) entry which is preliminary data.</text>
</comment>
<keyword evidence="5" id="KW-1185">Reference proteome</keyword>
<dbReference type="NCBIfam" id="NF003031">
    <property type="entry name" value="PRK03910.1-4"/>
    <property type="match status" value="1"/>
</dbReference>
<dbReference type="InterPro" id="IPR001926">
    <property type="entry name" value="TrpB-like_PALP"/>
</dbReference>
<dbReference type="AlphaFoldDB" id="A0A9K3L8M5"/>
<dbReference type="EMBL" id="JAGRRH010000015">
    <property type="protein sequence ID" value="KAG7357264.1"/>
    <property type="molecule type" value="Genomic_DNA"/>
</dbReference>
<feature type="domain" description="Tryptophan synthase beta chain-like PALP" evidence="3">
    <location>
        <begin position="15"/>
        <end position="323"/>
    </location>
</feature>
<gene>
    <name evidence="4" type="ORF">IV203_001952</name>
</gene>
<dbReference type="GO" id="GO:0019148">
    <property type="term" value="F:D-cysteine desulfhydrase activity"/>
    <property type="evidence" value="ECO:0007669"/>
    <property type="project" value="TreeGrafter"/>
</dbReference>
<reference evidence="4" key="1">
    <citation type="journal article" date="2021" name="Sci. Rep.">
        <title>Diploid genomic architecture of Nitzschia inconspicua, an elite biomass production diatom.</title>
        <authorList>
            <person name="Oliver A."/>
            <person name="Podell S."/>
            <person name="Pinowska A."/>
            <person name="Traller J.C."/>
            <person name="Smith S.R."/>
            <person name="McClure R."/>
            <person name="Beliaev A."/>
            <person name="Bohutskyi P."/>
            <person name="Hill E.A."/>
            <person name="Rabines A."/>
            <person name="Zheng H."/>
            <person name="Allen L.Z."/>
            <person name="Kuo A."/>
            <person name="Grigoriev I.V."/>
            <person name="Allen A.E."/>
            <person name="Hazlebeck D."/>
            <person name="Allen E.E."/>
        </authorList>
    </citation>
    <scope>NUCLEOTIDE SEQUENCE</scope>
    <source>
        <strain evidence="4">Hildebrandi</strain>
    </source>
</reference>
<accession>A0A9K3L8M5</accession>
<keyword evidence="2" id="KW-0663">Pyridoxal phosphate</keyword>
<proteinExistence type="predicted"/>
<dbReference type="InterPro" id="IPR027278">
    <property type="entry name" value="ACCD_DCysDesulf"/>
</dbReference>
<evidence type="ECO:0000313" key="4">
    <source>
        <dbReference type="EMBL" id="KAG7357264.1"/>
    </source>
</evidence>
<name>A0A9K3L8M5_9STRA</name>
<dbReference type="PIRSF" id="PIRSF006278">
    <property type="entry name" value="ACCD_DCysDesulf"/>
    <property type="match status" value="1"/>
</dbReference>
<dbReference type="Pfam" id="PF00291">
    <property type="entry name" value="PALP"/>
    <property type="match status" value="1"/>
</dbReference>
<evidence type="ECO:0000256" key="2">
    <source>
        <dbReference type="ARBA" id="ARBA00022898"/>
    </source>
</evidence>
<reference evidence="4" key="2">
    <citation type="submission" date="2021-04" db="EMBL/GenBank/DDBJ databases">
        <authorList>
            <person name="Podell S."/>
        </authorList>
    </citation>
    <scope>NUCLEOTIDE SEQUENCE</scope>
    <source>
        <strain evidence="4">Hildebrandi</strain>
    </source>
</reference>